<comment type="caution">
    <text evidence="2">The sequence shown here is derived from an EMBL/GenBank/DDBJ whole genome shotgun (WGS) entry which is preliminary data.</text>
</comment>
<proteinExistence type="predicted"/>
<dbReference type="EMBL" id="BTSY01000007">
    <property type="protein sequence ID" value="GMT36101.1"/>
    <property type="molecule type" value="Genomic_DNA"/>
</dbReference>
<feature type="compositionally biased region" description="Basic and acidic residues" evidence="1">
    <location>
        <begin position="122"/>
        <end position="135"/>
    </location>
</feature>
<feature type="non-terminal residue" evidence="2">
    <location>
        <position position="1"/>
    </location>
</feature>
<dbReference type="Proteomes" id="UP001432322">
    <property type="component" value="Unassembled WGS sequence"/>
</dbReference>
<sequence>GSGLLLEPSDDRGRVASSSVLLSLSGTEELEGGVSTDLELGSDISVNGGVELGELDVRSLLLQLSGGLGVFGSEGLAVSTPRSVELGQNELIRLNHMVEVVLNENDDVLLLLNDGIGSDEQCRRKEKSRDSKSTDHLYSLH</sequence>
<feature type="region of interest" description="Disordered" evidence="1">
    <location>
        <begin position="122"/>
        <end position="141"/>
    </location>
</feature>
<name>A0AAV5WVM9_9BILA</name>
<evidence type="ECO:0000313" key="3">
    <source>
        <dbReference type="Proteomes" id="UP001432322"/>
    </source>
</evidence>
<evidence type="ECO:0000256" key="1">
    <source>
        <dbReference type="SAM" id="MobiDB-lite"/>
    </source>
</evidence>
<dbReference type="AlphaFoldDB" id="A0AAV5WVM9"/>
<evidence type="ECO:0000313" key="2">
    <source>
        <dbReference type="EMBL" id="GMT36101.1"/>
    </source>
</evidence>
<gene>
    <name evidence="2" type="ORF">PFISCL1PPCAC_27398</name>
</gene>
<organism evidence="2 3">
    <name type="scientific">Pristionchus fissidentatus</name>
    <dbReference type="NCBI Taxonomy" id="1538716"/>
    <lineage>
        <taxon>Eukaryota</taxon>
        <taxon>Metazoa</taxon>
        <taxon>Ecdysozoa</taxon>
        <taxon>Nematoda</taxon>
        <taxon>Chromadorea</taxon>
        <taxon>Rhabditida</taxon>
        <taxon>Rhabditina</taxon>
        <taxon>Diplogasteromorpha</taxon>
        <taxon>Diplogasteroidea</taxon>
        <taxon>Neodiplogasteridae</taxon>
        <taxon>Pristionchus</taxon>
    </lineage>
</organism>
<keyword evidence="3" id="KW-1185">Reference proteome</keyword>
<accession>A0AAV5WVM9</accession>
<protein>
    <submittedName>
        <fullName evidence="2">Uncharacterized protein</fullName>
    </submittedName>
</protein>
<reference evidence="2" key="1">
    <citation type="submission" date="2023-10" db="EMBL/GenBank/DDBJ databases">
        <title>Genome assembly of Pristionchus species.</title>
        <authorList>
            <person name="Yoshida K."/>
            <person name="Sommer R.J."/>
        </authorList>
    </citation>
    <scope>NUCLEOTIDE SEQUENCE</scope>
    <source>
        <strain evidence="2">RS5133</strain>
    </source>
</reference>